<keyword evidence="1" id="KW-0560">Oxidoreductase</keyword>
<organism evidence="2 3">
    <name type="scientific">Anisakis simplex</name>
    <name type="common">Herring worm</name>
    <dbReference type="NCBI Taxonomy" id="6269"/>
    <lineage>
        <taxon>Eukaryota</taxon>
        <taxon>Metazoa</taxon>
        <taxon>Ecdysozoa</taxon>
        <taxon>Nematoda</taxon>
        <taxon>Chromadorea</taxon>
        <taxon>Rhabditida</taxon>
        <taxon>Spirurina</taxon>
        <taxon>Ascaridomorpha</taxon>
        <taxon>Ascaridoidea</taxon>
        <taxon>Anisakidae</taxon>
        <taxon>Anisakis</taxon>
        <taxon>Anisakis simplex complex</taxon>
    </lineage>
</organism>
<dbReference type="Gene3D" id="1.10.640.10">
    <property type="entry name" value="Haem peroxidase domain superfamily, animal type"/>
    <property type="match status" value="1"/>
</dbReference>
<dbReference type="InterPro" id="IPR037120">
    <property type="entry name" value="Haem_peroxidase_sf_animal"/>
</dbReference>
<dbReference type="GO" id="GO:0004601">
    <property type="term" value="F:peroxidase activity"/>
    <property type="evidence" value="ECO:0007669"/>
    <property type="project" value="UniProtKB-KW"/>
</dbReference>
<name>A0A3P6NXT7_ANISI</name>
<dbReference type="EMBL" id="UYRR01022784">
    <property type="protein sequence ID" value="VDK31816.1"/>
    <property type="molecule type" value="Genomic_DNA"/>
</dbReference>
<dbReference type="GO" id="GO:0005615">
    <property type="term" value="C:extracellular space"/>
    <property type="evidence" value="ECO:0007669"/>
    <property type="project" value="TreeGrafter"/>
</dbReference>
<evidence type="ECO:0000313" key="3">
    <source>
        <dbReference type="Proteomes" id="UP000267096"/>
    </source>
</evidence>
<dbReference type="Proteomes" id="UP000267096">
    <property type="component" value="Unassembled WGS sequence"/>
</dbReference>
<accession>A0A3P6NXT7</accession>
<gene>
    <name evidence="2" type="ORF">ASIM_LOCUS8424</name>
</gene>
<keyword evidence="3" id="KW-1185">Reference proteome</keyword>
<dbReference type="Pfam" id="PF03098">
    <property type="entry name" value="An_peroxidase"/>
    <property type="match status" value="1"/>
</dbReference>
<reference evidence="2 3" key="1">
    <citation type="submission" date="2018-11" db="EMBL/GenBank/DDBJ databases">
        <authorList>
            <consortium name="Pathogen Informatics"/>
        </authorList>
    </citation>
    <scope>NUCLEOTIDE SEQUENCE [LARGE SCALE GENOMIC DNA]</scope>
</reference>
<keyword evidence="1" id="KW-0575">Peroxidase</keyword>
<dbReference type="AlphaFoldDB" id="A0A3P6NXT7"/>
<dbReference type="InterPro" id="IPR019791">
    <property type="entry name" value="Haem_peroxidase_animal"/>
</dbReference>
<dbReference type="GO" id="GO:0006979">
    <property type="term" value="P:response to oxidative stress"/>
    <property type="evidence" value="ECO:0007669"/>
    <property type="project" value="InterPro"/>
</dbReference>
<dbReference type="InterPro" id="IPR010255">
    <property type="entry name" value="Haem_peroxidase_sf"/>
</dbReference>
<protein>
    <submittedName>
        <fullName evidence="2">Uncharacterized protein</fullName>
    </submittedName>
</protein>
<dbReference type="OrthoDB" id="5847667at2759"/>
<dbReference type="GO" id="GO:0020037">
    <property type="term" value="F:heme binding"/>
    <property type="evidence" value="ECO:0007669"/>
    <property type="project" value="InterPro"/>
</dbReference>
<proteinExistence type="predicted"/>
<dbReference type="PROSITE" id="PS50292">
    <property type="entry name" value="PEROXIDASE_3"/>
    <property type="match status" value="1"/>
</dbReference>
<sequence length="112" mass="12978">MPLEDLPSNVSFASVLTRSHVDLLTQLAGCSGTQTRDPCRDQCYHSRYRTFDGQCNNEKHPMWGSSHTRFRRLLRPIYENGFNTPVGWDPNRLYFGFKKPNPRLVSQKVVAY</sequence>
<dbReference type="PANTHER" id="PTHR11475:SF58">
    <property type="entry name" value="PEROXIDASIN"/>
    <property type="match status" value="1"/>
</dbReference>
<evidence type="ECO:0000313" key="2">
    <source>
        <dbReference type="EMBL" id="VDK31816.1"/>
    </source>
</evidence>
<evidence type="ECO:0000256" key="1">
    <source>
        <dbReference type="ARBA" id="ARBA00022559"/>
    </source>
</evidence>
<dbReference type="PANTHER" id="PTHR11475">
    <property type="entry name" value="OXIDASE/PEROXIDASE"/>
    <property type="match status" value="1"/>
</dbReference>
<dbReference type="SUPFAM" id="SSF48113">
    <property type="entry name" value="Heme-dependent peroxidases"/>
    <property type="match status" value="1"/>
</dbReference>